<evidence type="ECO:0000313" key="2">
    <source>
        <dbReference type="EMBL" id="MBW3469498.1"/>
    </source>
</evidence>
<dbReference type="Pfam" id="PF13673">
    <property type="entry name" value="Acetyltransf_10"/>
    <property type="match status" value="1"/>
</dbReference>
<protein>
    <submittedName>
        <fullName evidence="2">GNAT family N-acetyltransferase</fullName>
    </submittedName>
</protein>
<dbReference type="PROSITE" id="PS51186">
    <property type="entry name" value="GNAT"/>
    <property type="match status" value="1"/>
</dbReference>
<evidence type="ECO:0000313" key="3">
    <source>
        <dbReference type="Proteomes" id="UP000727490"/>
    </source>
</evidence>
<dbReference type="EMBL" id="RPHB01000008">
    <property type="protein sequence ID" value="MBW3469498.1"/>
    <property type="molecule type" value="Genomic_DNA"/>
</dbReference>
<gene>
    <name evidence="2" type="ORF">EGN73_16995</name>
</gene>
<evidence type="ECO:0000259" key="1">
    <source>
        <dbReference type="PROSITE" id="PS51186"/>
    </source>
</evidence>
<sequence length="145" mass="16999">MLIREICLEDALPVRQRTIWEDNDSDLVMLPDDHKAMHFGLFVNRELVSVVSTFETGKIVQFRKFGTLPECRRRGYGSKLLVFMIAFMEKRNISKIWCYASSDRIDFYSNFGFVLTSIKSKREGIEYVVMERRKVSMRITLAENA</sequence>
<dbReference type="CDD" id="cd04301">
    <property type="entry name" value="NAT_SF"/>
    <property type="match status" value="1"/>
</dbReference>
<dbReference type="AlphaFoldDB" id="A0A951IZ34"/>
<dbReference type="Proteomes" id="UP000727490">
    <property type="component" value="Unassembled WGS sequence"/>
</dbReference>
<reference evidence="2 3" key="1">
    <citation type="journal article" date="2020" name="Syst. Appl. Microbiol.">
        <title>Arthrospiribacter ruber gen. nov., sp. nov., a novel bacterium isolated from Arthrospira cultures.</title>
        <authorList>
            <person name="Waleron M."/>
            <person name="Misztak A."/>
            <person name="Waleron M.M."/>
            <person name="Furmaniak M."/>
            <person name="Mrozik A."/>
            <person name="Waleron K."/>
        </authorList>
    </citation>
    <scope>NUCLEOTIDE SEQUENCE [LARGE SCALE GENOMIC DNA]</scope>
    <source>
        <strain evidence="2 3">DPMB0001</strain>
    </source>
</reference>
<organism evidence="2 3">
    <name type="scientific">Arthrospiribacter ruber</name>
    <dbReference type="NCBI Taxonomy" id="2487934"/>
    <lineage>
        <taxon>Bacteria</taxon>
        <taxon>Pseudomonadati</taxon>
        <taxon>Bacteroidota</taxon>
        <taxon>Cytophagia</taxon>
        <taxon>Cytophagales</taxon>
        <taxon>Cyclobacteriaceae</taxon>
        <taxon>Arthrospiribacter</taxon>
    </lineage>
</organism>
<proteinExistence type="predicted"/>
<dbReference type="InterPro" id="IPR000182">
    <property type="entry name" value="GNAT_dom"/>
</dbReference>
<comment type="caution">
    <text evidence="2">The sequence shown here is derived from an EMBL/GenBank/DDBJ whole genome shotgun (WGS) entry which is preliminary data.</text>
</comment>
<accession>A0A951IZ34</accession>
<name>A0A951IZ34_9BACT</name>
<dbReference type="GO" id="GO:0016747">
    <property type="term" value="F:acyltransferase activity, transferring groups other than amino-acyl groups"/>
    <property type="evidence" value="ECO:0007669"/>
    <property type="project" value="InterPro"/>
</dbReference>
<feature type="domain" description="N-acetyltransferase" evidence="1">
    <location>
        <begin position="1"/>
        <end position="142"/>
    </location>
</feature>
<keyword evidence="3" id="KW-1185">Reference proteome</keyword>